<dbReference type="PANTHER" id="PTHR15468:SF7">
    <property type="entry name" value="SCIELLIN"/>
    <property type="match status" value="1"/>
</dbReference>
<reference evidence="7" key="1">
    <citation type="submission" date="2025-08" db="UniProtKB">
        <authorList>
            <consortium name="Ensembl"/>
        </authorList>
    </citation>
    <scope>IDENTIFICATION</scope>
</reference>
<evidence type="ECO:0000313" key="7">
    <source>
        <dbReference type="Ensembl" id="ENSPKIP00000022492.1"/>
    </source>
</evidence>
<evidence type="ECO:0000256" key="1">
    <source>
        <dbReference type="ARBA" id="ARBA00022723"/>
    </source>
</evidence>
<dbReference type="Proteomes" id="UP000261540">
    <property type="component" value="Unplaced"/>
</dbReference>
<dbReference type="Ensembl" id="ENSPKIT00000003158.1">
    <property type="protein sequence ID" value="ENSPKIP00000022492.1"/>
    <property type="gene ID" value="ENSPKIG00000006445.1"/>
</dbReference>
<keyword evidence="1 4" id="KW-0479">Metal-binding</keyword>
<keyword evidence="3 4" id="KW-0440">LIM domain</keyword>
<reference evidence="7" key="2">
    <citation type="submission" date="2025-09" db="UniProtKB">
        <authorList>
            <consortium name="Ensembl"/>
        </authorList>
    </citation>
    <scope>IDENTIFICATION</scope>
</reference>
<evidence type="ECO:0000256" key="3">
    <source>
        <dbReference type="ARBA" id="ARBA00023038"/>
    </source>
</evidence>
<organism evidence="7 8">
    <name type="scientific">Paramormyrops kingsleyae</name>
    <dbReference type="NCBI Taxonomy" id="1676925"/>
    <lineage>
        <taxon>Eukaryota</taxon>
        <taxon>Metazoa</taxon>
        <taxon>Chordata</taxon>
        <taxon>Craniata</taxon>
        <taxon>Vertebrata</taxon>
        <taxon>Euteleostomi</taxon>
        <taxon>Actinopterygii</taxon>
        <taxon>Neopterygii</taxon>
        <taxon>Teleostei</taxon>
        <taxon>Osteoglossocephala</taxon>
        <taxon>Osteoglossomorpha</taxon>
        <taxon>Osteoglossiformes</taxon>
        <taxon>Mormyridae</taxon>
        <taxon>Paramormyrops</taxon>
    </lineage>
</organism>
<protein>
    <submittedName>
        <fullName evidence="7">Flocculation protein FLO11-like</fullName>
    </submittedName>
</protein>
<dbReference type="GO" id="GO:0046872">
    <property type="term" value="F:metal ion binding"/>
    <property type="evidence" value="ECO:0007669"/>
    <property type="project" value="UniProtKB-KW"/>
</dbReference>
<dbReference type="InterPro" id="IPR052621">
    <property type="entry name" value="Cell_Prolif/Cornif_Regul"/>
</dbReference>
<dbReference type="Gene3D" id="2.10.110.10">
    <property type="entry name" value="Cysteine Rich Protein"/>
    <property type="match status" value="1"/>
</dbReference>
<dbReference type="PROSITE" id="PS50023">
    <property type="entry name" value="LIM_DOMAIN_2"/>
    <property type="match status" value="1"/>
</dbReference>
<dbReference type="GeneTree" id="ENSGT00530000063872"/>
<dbReference type="PANTHER" id="PTHR15468">
    <property type="entry name" value="ZNF185"/>
    <property type="match status" value="1"/>
</dbReference>
<feature type="compositionally biased region" description="Low complexity" evidence="5">
    <location>
        <begin position="104"/>
        <end position="122"/>
    </location>
</feature>
<sequence length="507" mass="55232">MSYAYSKSKTSSPSQAIEDSKKKTSLLKDNSWIRKASVEDEPSEPRDTNFGRAVLGRFKSQETLNRTSEPKQPDTVNQGSSVLSLSKRFSASQDELAKSSTLPSSGSKLRTTTSTTTRSFSTNDGESGDTTVTTVTTTRSSGLKSPLKTTAEKDWSSNVTSKVTSTKTIRTEVTPVTTTKDSTEKMTVISSTKSSEGAPVAPPKESTEKVTTVFSTKPKSEAPPVIAPKKNVESVSITETIKTEVDPVKPTKDTTARTTVVNRTSTEVVKPVIPKESSDSSVIVTTTKTILNELGPVSTTKQSTERSYINTLEKVTSPTTRTSVTTYSSSDYSPSTRVTTTTFDNTYSDSSYDRSINSSLYASPSYTSNRTMNFPVDDVVSTSKSLYTRSERSVLEKDICSSCRKPMSTEPKMILNDIQINCHATCFKCDVCNGPLGHLKAGDTMWVYRRAVHCESCFSRARGRSPSSQVRLCPPFRLCRHTVKALKTGNITKSITNKYAVHNAVGG</sequence>
<dbReference type="SMART" id="SM00132">
    <property type="entry name" value="LIM"/>
    <property type="match status" value="1"/>
</dbReference>
<dbReference type="GO" id="GO:0005737">
    <property type="term" value="C:cytoplasm"/>
    <property type="evidence" value="ECO:0007669"/>
    <property type="project" value="TreeGrafter"/>
</dbReference>
<evidence type="ECO:0000256" key="2">
    <source>
        <dbReference type="ARBA" id="ARBA00022833"/>
    </source>
</evidence>
<dbReference type="AlphaFoldDB" id="A0A3B3RVF2"/>
<feature type="compositionally biased region" description="Low complexity" evidence="5">
    <location>
        <begin position="156"/>
        <end position="180"/>
    </location>
</feature>
<dbReference type="PROSITE" id="PS00478">
    <property type="entry name" value="LIM_DOMAIN_1"/>
    <property type="match status" value="1"/>
</dbReference>
<feature type="compositionally biased region" description="Polar residues" evidence="5">
    <location>
        <begin position="1"/>
        <end position="17"/>
    </location>
</feature>
<feature type="domain" description="LIM zinc-binding" evidence="6">
    <location>
        <begin position="398"/>
        <end position="464"/>
    </location>
</feature>
<evidence type="ECO:0000256" key="5">
    <source>
        <dbReference type="SAM" id="MobiDB-lite"/>
    </source>
</evidence>
<evidence type="ECO:0000256" key="4">
    <source>
        <dbReference type="PROSITE-ProRule" id="PRU00125"/>
    </source>
</evidence>
<keyword evidence="2 4" id="KW-0862">Zinc</keyword>
<dbReference type="CDD" id="cd08368">
    <property type="entry name" value="LIM"/>
    <property type="match status" value="1"/>
</dbReference>
<accession>A0A3B3RVF2</accession>
<dbReference type="InterPro" id="IPR001781">
    <property type="entry name" value="Znf_LIM"/>
</dbReference>
<name>A0A3B3RVF2_9TELE</name>
<keyword evidence="8" id="KW-1185">Reference proteome</keyword>
<evidence type="ECO:0000259" key="6">
    <source>
        <dbReference type="PROSITE" id="PS50023"/>
    </source>
</evidence>
<proteinExistence type="predicted"/>
<dbReference type="STRING" id="1676925.ENSPKIP00000022492"/>
<dbReference type="GO" id="GO:0008544">
    <property type="term" value="P:epidermis development"/>
    <property type="evidence" value="ECO:0007669"/>
    <property type="project" value="TreeGrafter"/>
</dbReference>
<evidence type="ECO:0000313" key="8">
    <source>
        <dbReference type="Proteomes" id="UP000261540"/>
    </source>
</evidence>
<feature type="region of interest" description="Disordered" evidence="5">
    <location>
        <begin position="1"/>
        <end position="209"/>
    </location>
</feature>
<feature type="compositionally biased region" description="Polar residues" evidence="5">
    <location>
        <begin position="74"/>
        <end position="103"/>
    </location>
</feature>